<evidence type="ECO:0000313" key="1">
    <source>
        <dbReference type="EMBL" id="GBO41538.1"/>
    </source>
</evidence>
<organism evidence="1 2">
    <name type="scientific">Araneus ventricosus</name>
    <name type="common">Orbweaver spider</name>
    <name type="synonym">Epeira ventricosa</name>
    <dbReference type="NCBI Taxonomy" id="182803"/>
    <lineage>
        <taxon>Eukaryota</taxon>
        <taxon>Metazoa</taxon>
        <taxon>Ecdysozoa</taxon>
        <taxon>Arthropoda</taxon>
        <taxon>Chelicerata</taxon>
        <taxon>Arachnida</taxon>
        <taxon>Araneae</taxon>
        <taxon>Araneomorphae</taxon>
        <taxon>Entelegynae</taxon>
        <taxon>Araneoidea</taxon>
        <taxon>Araneidae</taxon>
        <taxon>Araneus</taxon>
    </lineage>
</organism>
<dbReference type="AlphaFoldDB" id="A0A4Y2WXF9"/>
<proteinExistence type="predicted"/>
<gene>
    <name evidence="1" type="ORF">AVEN_164969_1</name>
</gene>
<accession>A0A4Y2WXF9</accession>
<dbReference type="Proteomes" id="UP000499080">
    <property type="component" value="Unassembled WGS sequence"/>
</dbReference>
<reference evidence="1 2" key="1">
    <citation type="journal article" date="2019" name="Sci. Rep.">
        <title>Orb-weaving spider Araneus ventricosus genome elucidates the spidroin gene catalogue.</title>
        <authorList>
            <person name="Kono N."/>
            <person name="Nakamura H."/>
            <person name="Ohtoshi R."/>
            <person name="Moran D.A.P."/>
            <person name="Shinohara A."/>
            <person name="Yoshida Y."/>
            <person name="Fujiwara M."/>
            <person name="Mori M."/>
            <person name="Tomita M."/>
            <person name="Arakawa K."/>
        </authorList>
    </citation>
    <scope>NUCLEOTIDE SEQUENCE [LARGE SCALE GENOMIC DNA]</scope>
</reference>
<name>A0A4Y2WXF9_ARAVE</name>
<comment type="caution">
    <text evidence="1">The sequence shown here is derived from an EMBL/GenBank/DDBJ whole genome shotgun (WGS) entry which is preliminary data.</text>
</comment>
<dbReference type="EMBL" id="BGPR01067250">
    <property type="protein sequence ID" value="GBO41538.1"/>
    <property type="molecule type" value="Genomic_DNA"/>
</dbReference>
<protein>
    <submittedName>
        <fullName evidence="1">Uncharacterized protein</fullName>
    </submittedName>
</protein>
<keyword evidence="2" id="KW-1185">Reference proteome</keyword>
<sequence length="141" mass="15941">MGNNANCGPNSWKDRPYERNFIPLRRNRKNLCDSSTCKCICCFWHCGSPIKGGGVARRLQCSRSLEPCRGICQATPRGKIASCRNSTVRKYEPRATRGLPSHTPWEQGFCGLRLVEFRQVASFPLGVAWQIPRQGSSERMH</sequence>
<evidence type="ECO:0000313" key="2">
    <source>
        <dbReference type="Proteomes" id="UP000499080"/>
    </source>
</evidence>